<dbReference type="EMBL" id="CP034464">
    <property type="protein sequence ID" value="AZP13546.1"/>
    <property type="molecule type" value="Genomic_DNA"/>
</dbReference>
<evidence type="ECO:0000313" key="2">
    <source>
        <dbReference type="Proteomes" id="UP000275663"/>
    </source>
</evidence>
<gene>
    <name evidence="1" type="ORF">EJN92_17055</name>
</gene>
<dbReference type="Gene3D" id="1.10.150.20">
    <property type="entry name" value="5' to 3' exonuclease, C-terminal subdomain"/>
    <property type="match status" value="1"/>
</dbReference>
<dbReference type="KEGG" id="upv:EJN92_17055"/>
<accession>A0A3S9HN71</accession>
<proteinExistence type="predicted"/>
<dbReference type="RefSeq" id="WP_126128918.1">
    <property type="nucleotide sequence ID" value="NZ_CP034464.1"/>
</dbReference>
<sequence length="97" mass="11021">MKAEIPREQIQRLEQLPNIAKAGAADLRLIGIEHPQQLIGRDPYAMYEELCLATAQRHDPCVYDVFIAAVRYMEGGPALPWWAHTEERKAHLRGKGT</sequence>
<evidence type="ECO:0000313" key="1">
    <source>
        <dbReference type="EMBL" id="AZP13546.1"/>
    </source>
</evidence>
<dbReference type="AlphaFoldDB" id="A0A3S9HN71"/>
<organism evidence="1 2">
    <name type="scientific">Undibacterium parvum</name>
    <dbReference type="NCBI Taxonomy" id="401471"/>
    <lineage>
        <taxon>Bacteria</taxon>
        <taxon>Pseudomonadati</taxon>
        <taxon>Pseudomonadota</taxon>
        <taxon>Betaproteobacteria</taxon>
        <taxon>Burkholderiales</taxon>
        <taxon>Oxalobacteraceae</taxon>
        <taxon>Undibacterium</taxon>
    </lineage>
</organism>
<dbReference type="InterPro" id="IPR021725">
    <property type="entry name" value="Cdd1"/>
</dbReference>
<dbReference type="Proteomes" id="UP000275663">
    <property type="component" value="Chromosome"/>
</dbReference>
<reference evidence="1 2" key="1">
    <citation type="journal article" date="2011" name="Int. J. Syst. Evol. Microbiol.">
        <title>Description of Undibacterium oligocarboniphilum sp. nov., isolated from purified water, and Undibacterium pigrum strain CCUG 49012 as the type strain of Undibacterium parvum sp. nov., and emended descriptions of the genus Undibacterium and the species Undibacterium pigrum.</title>
        <authorList>
            <person name="Eder W."/>
            <person name="Wanner G."/>
            <person name="Ludwig W."/>
            <person name="Busse H.J."/>
            <person name="Ziemke-Kageler F."/>
            <person name="Lang E."/>
        </authorList>
    </citation>
    <scope>NUCLEOTIDE SEQUENCE [LARGE SCALE GENOMIC DNA]</scope>
    <source>
        <strain evidence="1 2">DSM 23061</strain>
    </source>
</reference>
<protein>
    <submittedName>
        <fullName evidence="1">Mitomycin resistance protein</fullName>
    </submittedName>
</protein>
<name>A0A3S9HN71_9BURK</name>
<keyword evidence="2" id="KW-1185">Reference proteome</keyword>
<dbReference type="OrthoDB" id="7173324at2"/>
<dbReference type="Pfam" id="PF11731">
    <property type="entry name" value="Cdd1"/>
    <property type="match status" value="1"/>
</dbReference>